<name>A0AAN8IR66_TRICO</name>
<comment type="caution">
    <text evidence="2">The sequence shown here is derived from an EMBL/GenBank/DDBJ whole genome shotgun (WGS) entry which is preliminary data.</text>
</comment>
<evidence type="ECO:0000313" key="2">
    <source>
        <dbReference type="EMBL" id="KAK5983849.1"/>
    </source>
</evidence>
<feature type="region of interest" description="Disordered" evidence="1">
    <location>
        <begin position="1"/>
        <end position="42"/>
    </location>
</feature>
<feature type="non-terminal residue" evidence="2">
    <location>
        <position position="68"/>
    </location>
</feature>
<accession>A0AAN8IR66</accession>
<protein>
    <submittedName>
        <fullName evidence="2">Uncharacterized protein</fullName>
    </submittedName>
</protein>
<evidence type="ECO:0000256" key="1">
    <source>
        <dbReference type="SAM" id="MobiDB-lite"/>
    </source>
</evidence>
<proteinExistence type="predicted"/>
<reference evidence="2 3" key="1">
    <citation type="submission" date="2019-10" db="EMBL/GenBank/DDBJ databases">
        <title>Assembly and Annotation for the nematode Trichostrongylus colubriformis.</title>
        <authorList>
            <person name="Martin J."/>
        </authorList>
    </citation>
    <scope>NUCLEOTIDE SEQUENCE [LARGE SCALE GENOMIC DNA]</scope>
    <source>
        <strain evidence="2">G859</strain>
        <tissue evidence="2">Whole worm</tissue>
    </source>
</reference>
<evidence type="ECO:0000313" key="3">
    <source>
        <dbReference type="Proteomes" id="UP001331761"/>
    </source>
</evidence>
<gene>
    <name evidence="2" type="ORF">GCK32_021984</name>
</gene>
<sequence>MVLDEELMNVNAHASRSMDENGASPTVGGSEEAPPQTNRRDVRDVLGEIQQTRQRLASEEKQMEIDLE</sequence>
<organism evidence="2 3">
    <name type="scientific">Trichostrongylus colubriformis</name>
    <name type="common">Black scour worm</name>
    <dbReference type="NCBI Taxonomy" id="6319"/>
    <lineage>
        <taxon>Eukaryota</taxon>
        <taxon>Metazoa</taxon>
        <taxon>Ecdysozoa</taxon>
        <taxon>Nematoda</taxon>
        <taxon>Chromadorea</taxon>
        <taxon>Rhabditida</taxon>
        <taxon>Rhabditina</taxon>
        <taxon>Rhabditomorpha</taxon>
        <taxon>Strongyloidea</taxon>
        <taxon>Trichostrongylidae</taxon>
        <taxon>Trichostrongylus</taxon>
    </lineage>
</organism>
<dbReference type="EMBL" id="WIXE01003540">
    <property type="protein sequence ID" value="KAK5983849.1"/>
    <property type="molecule type" value="Genomic_DNA"/>
</dbReference>
<keyword evidence="3" id="KW-1185">Reference proteome</keyword>
<dbReference type="Proteomes" id="UP001331761">
    <property type="component" value="Unassembled WGS sequence"/>
</dbReference>
<dbReference type="AlphaFoldDB" id="A0AAN8IR66"/>